<dbReference type="Pfam" id="PF01930">
    <property type="entry name" value="Cas_Cas4"/>
    <property type="match status" value="1"/>
</dbReference>
<name>A0A7W8D0X5_9FIRM</name>
<dbReference type="InterPro" id="IPR022765">
    <property type="entry name" value="Dna2/Cas4_DUF83"/>
</dbReference>
<dbReference type="InterPro" id="IPR011604">
    <property type="entry name" value="PDDEXK-like_dom_sf"/>
</dbReference>
<comment type="cofactor">
    <cofactor evidence="1">
        <name>[4Fe-4S] cluster</name>
        <dbReference type="ChEBI" id="CHEBI:49883"/>
    </cofactor>
</comment>
<comment type="similarity">
    <text evidence="2 13">Belongs to the CRISPR-associated exonuclease Cas4 family.</text>
</comment>
<dbReference type="InterPro" id="IPR051827">
    <property type="entry name" value="Cas4_exonuclease"/>
</dbReference>
<evidence type="ECO:0000256" key="11">
    <source>
        <dbReference type="ARBA" id="ARBA00023118"/>
    </source>
</evidence>
<keyword evidence="5 13" id="KW-0540">Nuclease</keyword>
<evidence type="ECO:0000256" key="5">
    <source>
        <dbReference type="ARBA" id="ARBA00022722"/>
    </source>
</evidence>
<dbReference type="GO" id="GO:0004527">
    <property type="term" value="F:exonuclease activity"/>
    <property type="evidence" value="ECO:0007669"/>
    <property type="project" value="UniProtKB-KW"/>
</dbReference>
<organism evidence="15 16">
    <name type="scientific">Catenisphaera adipataccumulans</name>
    <dbReference type="NCBI Taxonomy" id="700500"/>
    <lineage>
        <taxon>Bacteria</taxon>
        <taxon>Bacillati</taxon>
        <taxon>Bacillota</taxon>
        <taxon>Erysipelotrichia</taxon>
        <taxon>Erysipelotrichales</taxon>
        <taxon>Erysipelotrichaceae</taxon>
        <taxon>Catenisphaera</taxon>
    </lineage>
</organism>
<proteinExistence type="inferred from homology"/>
<evidence type="ECO:0000256" key="12">
    <source>
        <dbReference type="ARBA" id="ARBA00023211"/>
    </source>
</evidence>
<evidence type="ECO:0000256" key="13">
    <source>
        <dbReference type="RuleBase" id="RU365022"/>
    </source>
</evidence>
<gene>
    <name evidence="15" type="ORF">HNQ47_001997</name>
</gene>
<dbReference type="NCBIfam" id="TIGR00372">
    <property type="entry name" value="cas4"/>
    <property type="match status" value="1"/>
</dbReference>
<evidence type="ECO:0000256" key="6">
    <source>
        <dbReference type="ARBA" id="ARBA00022723"/>
    </source>
</evidence>
<dbReference type="Gene3D" id="3.90.320.10">
    <property type="match status" value="1"/>
</dbReference>
<dbReference type="PANTHER" id="PTHR36531:SF6">
    <property type="entry name" value="DNA REPLICATION ATP-DEPENDENT HELICASE_NUCLEASE DNA2"/>
    <property type="match status" value="1"/>
</dbReference>
<dbReference type="GO" id="GO:0051607">
    <property type="term" value="P:defense response to virus"/>
    <property type="evidence" value="ECO:0007669"/>
    <property type="project" value="UniProtKB-KW"/>
</dbReference>
<keyword evidence="12 13" id="KW-0464">Manganese</keyword>
<keyword evidence="7 13" id="KW-0378">Hydrolase</keyword>
<comment type="cofactor">
    <cofactor evidence="13">
        <name>iron-sulfur cluster</name>
        <dbReference type="ChEBI" id="CHEBI:30408"/>
    </cofactor>
</comment>
<keyword evidence="9 13" id="KW-0408">Iron</keyword>
<evidence type="ECO:0000256" key="8">
    <source>
        <dbReference type="ARBA" id="ARBA00022839"/>
    </source>
</evidence>
<dbReference type="Proteomes" id="UP000539953">
    <property type="component" value="Unassembled WGS sequence"/>
</dbReference>
<dbReference type="GO" id="GO:0046872">
    <property type="term" value="F:metal ion binding"/>
    <property type="evidence" value="ECO:0007669"/>
    <property type="project" value="UniProtKB-KW"/>
</dbReference>
<dbReference type="AlphaFoldDB" id="A0A7W8D0X5"/>
<dbReference type="PANTHER" id="PTHR36531">
    <property type="entry name" value="CRISPR-ASSOCIATED EXONUCLEASE CAS4"/>
    <property type="match status" value="1"/>
</dbReference>
<comment type="cofactor">
    <cofactor evidence="13">
        <name>Mg(2+)</name>
        <dbReference type="ChEBI" id="CHEBI:18420"/>
    </cofactor>
    <cofactor evidence="13">
        <name>Mn(2+)</name>
        <dbReference type="ChEBI" id="CHEBI:29035"/>
    </cofactor>
    <text evidence="13">Mg(2+) or Mn(2+) required for ssDNA cleavage activity.</text>
</comment>
<comment type="caution">
    <text evidence="15">The sequence shown here is derived from an EMBL/GenBank/DDBJ whole genome shotgun (WGS) entry which is preliminary data.</text>
</comment>
<accession>A0A7W8D0X5</accession>
<dbReference type="EC" id="3.1.12.1" evidence="3 13"/>
<feature type="domain" description="DUF83" evidence="14">
    <location>
        <begin position="11"/>
        <end position="199"/>
    </location>
</feature>
<evidence type="ECO:0000256" key="9">
    <source>
        <dbReference type="ARBA" id="ARBA00023004"/>
    </source>
</evidence>
<dbReference type="RefSeq" id="WP_183329244.1">
    <property type="nucleotide sequence ID" value="NZ_JACHHK010000011.1"/>
</dbReference>
<dbReference type="GO" id="GO:0051536">
    <property type="term" value="F:iron-sulfur cluster binding"/>
    <property type="evidence" value="ECO:0007669"/>
    <property type="project" value="UniProtKB-KW"/>
</dbReference>
<evidence type="ECO:0000256" key="10">
    <source>
        <dbReference type="ARBA" id="ARBA00023014"/>
    </source>
</evidence>
<protein>
    <recommendedName>
        <fullName evidence="4 13">CRISPR-associated exonuclease Cas4</fullName>
        <ecNumber evidence="3 13">3.1.12.1</ecNumber>
    </recommendedName>
</protein>
<evidence type="ECO:0000256" key="7">
    <source>
        <dbReference type="ARBA" id="ARBA00022801"/>
    </source>
</evidence>
<dbReference type="EMBL" id="JACHHK010000011">
    <property type="protein sequence ID" value="MBB5183949.1"/>
    <property type="molecule type" value="Genomic_DNA"/>
</dbReference>
<keyword evidence="11 13" id="KW-0051">Antiviral defense</keyword>
<keyword evidence="8 13" id="KW-0269">Exonuclease</keyword>
<sequence length="221" mass="26071">MYKEEDFLQLSGIQHFSYCRRQWALICLEVEWEENDRTFEGRLLHEKAHDPFIKETRNNYFISRAMPVHSYTLGLSGECDVVIFYENKNGINIIGKTGKYLPVPVEYKKGKPKNSIDDIVQLGAQAICLEEMLFCSIPYGYLYYGETHHREKVEIDQNLKNHISNLCNEMHEYAKKRYVPHVRRNKGCNACSLKNHCFPEIYHKESVNKYIARYTEDMKNA</sequence>
<keyword evidence="16" id="KW-1185">Reference proteome</keyword>
<evidence type="ECO:0000313" key="16">
    <source>
        <dbReference type="Proteomes" id="UP000539953"/>
    </source>
</evidence>
<keyword evidence="6 13" id="KW-0479">Metal-binding</keyword>
<keyword evidence="10 13" id="KW-0411">Iron-sulfur</keyword>
<evidence type="ECO:0000256" key="3">
    <source>
        <dbReference type="ARBA" id="ARBA00012768"/>
    </source>
</evidence>
<evidence type="ECO:0000259" key="14">
    <source>
        <dbReference type="Pfam" id="PF01930"/>
    </source>
</evidence>
<evidence type="ECO:0000256" key="2">
    <source>
        <dbReference type="ARBA" id="ARBA00009189"/>
    </source>
</evidence>
<evidence type="ECO:0000256" key="4">
    <source>
        <dbReference type="ARBA" id="ARBA00020049"/>
    </source>
</evidence>
<evidence type="ECO:0000256" key="1">
    <source>
        <dbReference type="ARBA" id="ARBA00001966"/>
    </source>
</evidence>
<comment type="function">
    <text evidence="13">CRISPR (clustered regularly interspaced short palindromic repeat) is an adaptive immune system that provides protection against mobile genetic elements (viruses, transposable elements and conjugative plasmids). CRISPR clusters contain sequences complementary to antecedent mobile elements and target invading nucleic acids. CRISPR clusters are transcribed and processed into CRISPR RNA (crRNA).</text>
</comment>
<dbReference type="InterPro" id="IPR013343">
    <property type="entry name" value="CRISPR-assoc_prot_Cas4"/>
</dbReference>
<evidence type="ECO:0000313" key="15">
    <source>
        <dbReference type="EMBL" id="MBB5183949.1"/>
    </source>
</evidence>
<reference evidence="15 16" key="1">
    <citation type="submission" date="2020-08" db="EMBL/GenBank/DDBJ databases">
        <title>Genomic Encyclopedia of Type Strains, Phase IV (KMG-IV): sequencing the most valuable type-strain genomes for metagenomic binning, comparative biology and taxonomic classification.</title>
        <authorList>
            <person name="Goeker M."/>
        </authorList>
    </citation>
    <scope>NUCLEOTIDE SEQUENCE [LARGE SCALE GENOMIC DNA]</scope>
    <source>
        <strain evidence="15 16">DSM 25799</strain>
    </source>
</reference>